<keyword evidence="2" id="KW-1185">Reference proteome</keyword>
<dbReference type="KEGG" id="rdp:RD2015_3147"/>
<dbReference type="RefSeq" id="WP_058935692.1">
    <property type="nucleotide sequence ID" value="NZ_CP013729.1"/>
</dbReference>
<dbReference type="AlphaFoldDB" id="A0A0U3CFZ4"/>
<organism evidence="1 2">
    <name type="scientific">Roseateles depolymerans</name>
    <dbReference type="NCBI Taxonomy" id="76731"/>
    <lineage>
        <taxon>Bacteria</taxon>
        <taxon>Pseudomonadati</taxon>
        <taxon>Pseudomonadota</taxon>
        <taxon>Betaproteobacteria</taxon>
        <taxon>Burkholderiales</taxon>
        <taxon>Sphaerotilaceae</taxon>
        <taxon>Roseateles</taxon>
    </lineage>
</organism>
<dbReference type="Proteomes" id="UP000060699">
    <property type="component" value="Chromosome"/>
</dbReference>
<reference evidence="1 2" key="1">
    <citation type="submission" date="2015-12" db="EMBL/GenBank/DDBJ databases">
        <title>Complete genome of Roseateles depolymerans KCTC 42856.</title>
        <authorList>
            <person name="Kim K.M."/>
        </authorList>
    </citation>
    <scope>NUCLEOTIDE SEQUENCE [LARGE SCALE GENOMIC DNA]</scope>
    <source>
        <strain evidence="1 2">KCTC 42856</strain>
    </source>
</reference>
<proteinExistence type="predicted"/>
<protein>
    <submittedName>
        <fullName evidence="1">Bacteriocin-protection protein, YdeI/OmpD-associated family</fullName>
    </submittedName>
</protein>
<dbReference type="OrthoDB" id="9796999at2"/>
<evidence type="ECO:0000313" key="2">
    <source>
        <dbReference type="Proteomes" id="UP000060699"/>
    </source>
</evidence>
<gene>
    <name evidence="1" type="ORF">RD2015_3147</name>
</gene>
<sequence>MPALPHFFDGPESLRAWFAAHGASASELIVGFVKTHTGRAPLTWPQSVDEALCFGWIDGVRTRIDADHYKIRFTPRKPHSHWSAVNIRRVEELAALGRMTEAGWLAFSKREEARSRQASYEQQEFPELSAQEKSVFQRHAAAWTFYEQLPPSYRRKVNWLIISAKRAETRQKRFDALVAACAAGRRDH</sequence>
<dbReference type="Pfam" id="PF13376">
    <property type="entry name" value="OmdA"/>
    <property type="match status" value="1"/>
</dbReference>
<dbReference type="EMBL" id="CP013729">
    <property type="protein sequence ID" value="ALV07608.1"/>
    <property type="molecule type" value="Genomic_DNA"/>
</dbReference>
<name>A0A0U3CFZ4_9BURK</name>
<accession>A0A0U3CFZ4</accession>
<evidence type="ECO:0000313" key="1">
    <source>
        <dbReference type="EMBL" id="ALV07608.1"/>
    </source>
</evidence>